<name>A0AAW3URV6_9BURK</name>
<evidence type="ECO:0000313" key="2">
    <source>
        <dbReference type="Proteomes" id="UP000518681"/>
    </source>
</evidence>
<sequence>MFLGRREAEIHQQNLASFRGDQNIGRPQISMDDVGGVDARQCIGQVMRNREAVRKVQARAVAQDGFERLA</sequence>
<dbReference type="Proteomes" id="UP000518681">
    <property type="component" value="Unassembled WGS sequence"/>
</dbReference>
<organism evidence="1 2">
    <name type="scientific">Paraburkholderia fungorum</name>
    <dbReference type="NCBI Taxonomy" id="134537"/>
    <lineage>
        <taxon>Bacteria</taxon>
        <taxon>Pseudomonadati</taxon>
        <taxon>Pseudomonadota</taxon>
        <taxon>Betaproteobacteria</taxon>
        <taxon>Burkholderiales</taxon>
        <taxon>Burkholderiaceae</taxon>
        <taxon>Paraburkholderia</taxon>
    </lineage>
</organism>
<protein>
    <submittedName>
        <fullName evidence="1">Uncharacterized protein</fullName>
    </submittedName>
</protein>
<dbReference type="AlphaFoldDB" id="A0AAW3URV6"/>
<comment type="caution">
    <text evidence="1">The sequence shown here is derived from an EMBL/GenBank/DDBJ whole genome shotgun (WGS) entry which is preliminary data.</text>
</comment>
<proteinExistence type="predicted"/>
<accession>A0AAW3URV6</accession>
<reference evidence="1 2" key="1">
    <citation type="submission" date="2020-08" db="EMBL/GenBank/DDBJ databases">
        <title>Genomic Encyclopedia of Type Strains, Phase IV (KMG-V): Genome sequencing to study the core and pangenomes of soil and plant-associated prokaryotes.</title>
        <authorList>
            <person name="Whitman W."/>
        </authorList>
    </citation>
    <scope>NUCLEOTIDE SEQUENCE [LARGE SCALE GENOMIC DNA]</scope>
    <source>
        <strain evidence="1 2">SEMIA 4013</strain>
    </source>
</reference>
<gene>
    <name evidence="1" type="ORF">GGD69_001138</name>
</gene>
<dbReference type="EMBL" id="JACIIK010000002">
    <property type="protein sequence ID" value="MBB6200292.1"/>
    <property type="molecule type" value="Genomic_DNA"/>
</dbReference>
<evidence type="ECO:0000313" key="1">
    <source>
        <dbReference type="EMBL" id="MBB6200292.1"/>
    </source>
</evidence>